<sequence>MMGADVNALGGEGAGVTPRICLEIFHRKGVAEAEGHSRWTVSLGYAEVYNERVSDLLAERKRGARTTEEVFLEVREHPTTGVYIDGQRFVEVKSLTDVVKYIEKGNAVRHTAATKMNDRSSRSHAIVMLMLREERTMTTKTEETIKTAGVS</sequence>
<reference evidence="7 8" key="1">
    <citation type="journal article" date="2013" name="PLoS ONE">
        <title>Predicting the Proteins of Angomonas deanei, Strigomonas culicis and Their Respective Endosymbionts Reveals New Aspects of the Trypanosomatidae Family.</title>
        <authorList>
            <person name="Motta M.C."/>
            <person name="Martins A.C."/>
            <person name="de Souza S.S."/>
            <person name="Catta-Preta C.M."/>
            <person name="Silva R."/>
            <person name="Klein C.C."/>
            <person name="de Almeida L.G."/>
            <person name="de Lima Cunha O."/>
            <person name="Ciapina L.P."/>
            <person name="Brocchi M."/>
            <person name="Colabardini A.C."/>
            <person name="de Araujo Lima B."/>
            <person name="Machado C.R."/>
            <person name="de Almeida Soares C.M."/>
            <person name="Probst C.M."/>
            <person name="de Menezes C.B."/>
            <person name="Thompson C.E."/>
            <person name="Bartholomeu D.C."/>
            <person name="Gradia D.F."/>
            <person name="Pavoni D.P."/>
            <person name="Grisard E.C."/>
            <person name="Fantinatti-Garboggini F."/>
            <person name="Marchini F.K."/>
            <person name="Rodrigues-Luiz G.F."/>
            <person name="Wagner G."/>
            <person name="Goldman G.H."/>
            <person name="Fietto J.L."/>
            <person name="Elias M.C."/>
            <person name="Goldman M.H."/>
            <person name="Sagot M.F."/>
            <person name="Pereira M."/>
            <person name="Stoco P.H."/>
            <person name="de Mendonca-Neto R.P."/>
            <person name="Teixeira S.M."/>
            <person name="Maciel T.E."/>
            <person name="de Oliveira Mendes T.A."/>
            <person name="Urmenyi T.P."/>
            <person name="de Souza W."/>
            <person name="Schenkman S."/>
            <person name="de Vasconcelos A.T."/>
        </authorList>
    </citation>
    <scope>NUCLEOTIDE SEQUENCE [LARGE SCALE GENOMIC DNA]</scope>
</reference>
<dbReference type="SMART" id="SM00129">
    <property type="entry name" value="KISc"/>
    <property type="match status" value="1"/>
</dbReference>
<dbReference type="InterPro" id="IPR047149">
    <property type="entry name" value="KIF11-like"/>
</dbReference>
<keyword evidence="3" id="KW-0505">Motor protein</keyword>
<comment type="caution">
    <text evidence="7">The sequence shown here is derived from an EMBL/GenBank/DDBJ whole genome shotgun (WGS) entry which is preliminary data.</text>
</comment>
<proteinExistence type="inferred from homology"/>
<dbReference type="PANTHER" id="PTHR47970">
    <property type="entry name" value="KINESIN-LIKE PROTEIN KIF11"/>
    <property type="match status" value="1"/>
</dbReference>
<comment type="subcellular location">
    <subcellularLocation>
        <location evidence="1">Cytoplasm</location>
        <location evidence="1">Cytoskeleton</location>
    </subcellularLocation>
</comment>
<evidence type="ECO:0000313" key="7">
    <source>
        <dbReference type="EMBL" id="EPY28986.1"/>
    </source>
</evidence>
<accession>S9VPJ4</accession>
<dbReference type="Gene3D" id="3.40.850.10">
    <property type="entry name" value="Kinesin motor domain"/>
    <property type="match status" value="1"/>
</dbReference>
<evidence type="ECO:0000256" key="4">
    <source>
        <dbReference type="ARBA" id="ARBA00023212"/>
    </source>
</evidence>
<dbReference type="GO" id="GO:0051231">
    <property type="term" value="P:spindle elongation"/>
    <property type="evidence" value="ECO:0007669"/>
    <property type="project" value="TreeGrafter"/>
</dbReference>
<gene>
    <name evidence="7" type="ORF">STCU_04782</name>
</gene>
<keyword evidence="4" id="KW-0206">Cytoskeleton</keyword>
<dbReference type="EMBL" id="ATMH01004782">
    <property type="protein sequence ID" value="EPY28986.1"/>
    <property type="molecule type" value="Genomic_DNA"/>
</dbReference>
<evidence type="ECO:0000256" key="3">
    <source>
        <dbReference type="ARBA" id="ARBA00023175"/>
    </source>
</evidence>
<dbReference type="OrthoDB" id="278495at2759"/>
<dbReference type="Proteomes" id="UP000015354">
    <property type="component" value="Unassembled WGS sequence"/>
</dbReference>
<dbReference type="PANTHER" id="PTHR47970:SF12">
    <property type="entry name" value="KINESIN FAMILY MEMBER 11"/>
    <property type="match status" value="1"/>
</dbReference>
<dbReference type="InterPro" id="IPR001752">
    <property type="entry name" value="Kinesin_motor_dom"/>
</dbReference>
<dbReference type="InterPro" id="IPR027417">
    <property type="entry name" value="P-loop_NTPase"/>
</dbReference>
<dbReference type="GO" id="GO:0008574">
    <property type="term" value="F:plus-end-directed microtubule motor activity"/>
    <property type="evidence" value="ECO:0007669"/>
    <property type="project" value="TreeGrafter"/>
</dbReference>
<dbReference type="InterPro" id="IPR036961">
    <property type="entry name" value="Kinesin_motor_dom_sf"/>
</dbReference>
<keyword evidence="2" id="KW-0963">Cytoplasm</keyword>
<comment type="caution">
    <text evidence="5">Lacks conserved residue(s) required for the propagation of feature annotation.</text>
</comment>
<dbReference type="Pfam" id="PF00225">
    <property type="entry name" value="Kinesin"/>
    <property type="match status" value="1"/>
</dbReference>
<dbReference type="GO" id="GO:0090307">
    <property type="term" value="P:mitotic spindle assembly"/>
    <property type="evidence" value="ECO:0007669"/>
    <property type="project" value="TreeGrafter"/>
</dbReference>
<feature type="domain" description="Kinesin motor" evidence="6">
    <location>
        <begin position="1"/>
        <end position="151"/>
    </location>
</feature>
<keyword evidence="8" id="KW-1185">Reference proteome</keyword>
<dbReference type="AlphaFoldDB" id="S9VPJ4"/>
<comment type="similarity">
    <text evidence="5">Belongs to the TRAFAC class myosin-kinesin ATPase superfamily. Kinesin family.</text>
</comment>
<dbReference type="GO" id="GO:0008017">
    <property type="term" value="F:microtubule binding"/>
    <property type="evidence" value="ECO:0007669"/>
    <property type="project" value="InterPro"/>
</dbReference>
<dbReference type="GO" id="GO:0005876">
    <property type="term" value="C:spindle microtubule"/>
    <property type="evidence" value="ECO:0007669"/>
    <property type="project" value="TreeGrafter"/>
</dbReference>
<evidence type="ECO:0000313" key="8">
    <source>
        <dbReference type="Proteomes" id="UP000015354"/>
    </source>
</evidence>
<dbReference type="GO" id="GO:0072686">
    <property type="term" value="C:mitotic spindle"/>
    <property type="evidence" value="ECO:0007669"/>
    <property type="project" value="TreeGrafter"/>
</dbReference>
<protein>
    <recommendedName>
        <fullName evidence="6">Kinesin motor domain-containing protein</fullName>
    </recommendedName>
</protein>
<organism evidence="7 8">
    <name type="scientific">Strigomonas culicis</name>
    <dbReference type="NCBI Taxonomy" id="28005"/>
    <lineage>
        <taxon>Eukaryota</taxon>
        <taxon>Discoba</taxon>
        <taxon>Euglenozoa</taxon>
        <taxon>Kinetoplastea</taxon>
        <taxon>Metakinetoplastina</taxon>
        <taxon>Trypanosomatida</taxon>
        <taxon>Trypanosomatidae</taxon>
        <taxon>Strigomonadinae</taxon>
        <taxon>Strigomonas</taxon>
    </lineage>
</organism>
<dbReference type="SUPFAM" id="SSF52540">
    <property type="entry name" value="P-loop containing nucleoside triphosphate hydrolases"/>
    <property type="match status" value="1"/>
</dbReference>
<evidence type="ECO:0000256" key="2">
    <source>
        <dbReference type="ARBA" id="ARBA00022490"/>
    </source>
</evidence>
<evidence type="ECO:0000256" key="1">
    <source>
        <dbReference type="ARBA" id="ARBA00004245"/>
    </source>
</evidence>
<dbReference type="GO" id="GO:0005524">
    <property type="term" value="F:ATP binding"/>
    <property type="evidence" value="ECO:0007669"/>
    <property type="project" value="InterPro"/>
</dbReference>
<evidence type="ECO:0000259" key="6">
    <source>
        <dbReference type="PROSITE" id="PS50067"/>
    </source>
</evidence>
<feature type="non-terminal residue" evidence="7">
    <location>
        <position position="151"/>
    </location>
</feature>
<dbReference type="GO" id="GO:0007018">
    <property type="term" value="P:microtubule-based movement"/>
    <property type="evidence" value="ECO:0007669"/>
    <property type="project" value="InterPro"/>
</dbReference>
<dbReference type="PROSITE" id="PS50067">
    <property type="entry name" value="KINESIN_MOTOR_2"/>
    <property type="match status" value="1"/>
</dbReference>
<evidence type="ECO:0000256" key="5">
    <source>
        <dbReference type="PROSITE-ProRule" id="PRU00283"/>
    </source>
</evidence>
<name>S9VPJ4_9TRYP</name>